<evidence type="ECO:0000256" key="1">
    <source>
        <dbReference type="SAM" id="MobiDB-lite"/>
    </source>
</evidence>
<dbReference type="EMBL" id="MU004289">
    <property type="protein sequence ID" value="KAF2662446.1"/>
    <property type="molecule type" value="Genomic_DNA"/>
</dbReference>
<feature type="compositionally biased region" description="Basic and acidic residues" evidence="1">
    <location>
        <begin position="487"/>
        <end position="503"/>
    </location>
</feature>
<evidence type="ECO:0000313" key="3">
    <source>
        <dbReference type="Proteomes" id="UP000799324"/>
    </source>
</evidence>
<feature type="compositionally biased region" description="Basic residues" evidence="1">
    <location>
        <begin position="508"/>
        <end position="526"/>
    </location>
</feature>
<dbReference type="Proteomes" id="UP000799324">
    <property type="component" value="Unassembled WGS sequence"/>
</dbReference>
<reference evidence="2" key="1">
    <citation type="journal article" date="2020" name="Stud. Mycol.">
        <title>101 Dothideomycetes genomes: a test case for predicting lifestyles and emergence of pathogens.</title>
        <authorList>
            <person name="Haridas S."/>
            <person name="Albert R."/>
            <person name="Binder M."/>
            <person name="Bloem J."/>
            <person name="Labutti K."/>
            <person name="Salamov A."/>
            <person name="Andreopoulos B."/>
            <person name="Baker S."/>
            <person name="Barry K."/>
            <person name="Bills G."/>
            <person name="Bluhm B."/>
            <person name="Cannon C."/>
            <person name="Castanera R."/>
            <person name="Culley D."/>
            <person name="Daum C."/>
            <person name="Ezra D."/>
            <person name="Gonzalez J."/>
            <person name="Henrissat B."/>
            <person name="Kuo A."/>
            <person name="Liang C."/>
            <person name="Lipzen A."/>
            <person name="Lutzoni F."/>
            <person name="Magnuson J."/>
            <person name="Mondo S."/>
            <person name="Nolan M."/>
            <person name="Ohm R."/>
            <person name="Pangilinan J."/>
            <person name="Park H.-J."/>
            <person name="Ramirez L."/>
            <person name="Alfaro M."/>
            <person name="Sun H."/>
            <person name="Tritt A."/>
            <person name="Yoshinaga Y."/>
            <person name="Zwiers L.-H."/>
            <person name="Turgeon B."/>
            <person name="Goodwin S."/>
            <person name="Spatafora J."/>
            <person name="Crous P."/>
            <person name="Grigoriev I."/>
        </authorList>
    </citation>
    <scope>NUCLEOTIDE SEQUENCE</scope>
    <source>
        <strain evidence="2">CBS 122681</strain>
    </source>
</reference>
<organism evidence="2 3">
    <name type="scientific">Lophiostoma macrostomum CBS 122681</name>
    <dbReference type="NCBI Taxonomy" id="1314788"/>
    <lineage>
        <taxon>Eukaryota</taxon>
        <taxon>Fungi</taxon>
        <taxon>Dikarya</taxon>
        <taxon>Ascomycota</taxon>
        <taxon>Pezizomycotina</taxon>
        <taxon>Dothideomycetes</taxon>
        <taxon>Pleosporomycetidae</taxon>
        <taxon>Pleosporales</taxon>
        <taxon>Lophiostomataceae</taxon>
        <taxon>Lophiostoma</taxon>
    </lineage>
</organism>
<feature type="region of interest" description="Disordered" evidence="1">
    <location>
        <begin position="76"/>
        <end position="153"/>
    </location>
</feature>
<gene>
    <name evidence="2" type="ORF">K491DRAFT_773020</name>
</gene>
<dbReference type="OrthoDB" id="3682330at2759"/>
<feature type="compositionally biased region" description="Basic and acidic residues" evidence="1">
    <location>
        <begin position="527"/>
        <end position="542"/>
    </location>
</feature>
<accession>A0A6A6TSL3</accession>
<proteinExistence type="predicted"/>
<dbReference type="AlphaFoldDB" id="A0A6A6TSL3"/>
<sequence length="542" mass="62465">MSFSIPRLTKRTREPGGDDETLPAAKRSLKPTADRLPFESTAKPLQWHSQIYKPNPAPKPVWRPYYSWKAKDFPRRRKKPKTFRKNIIPNPPTAQPAAATAVDPNIADAEPSKTVEPERLFRQDTIPTPPTAQPAAATRVNPSVADAEPPKSIESEEKGAITFHRWADLPTELQLKVLRHRLIFDRPITNTLHNVYAHRAVTPLAQTNKAMNALAIQTYYSENLFVLGRIWKMEKAEGYVWTYPHPAVAHWVRYLELKVKVEMACCSDLDRMMADWSEWRHLLRPNEDIANREGSGELSKYHAGNSWTKDSSRWQNYFRKLKELKISLLSYHGWKLCFRKELLPDYVDSDNDGEAARYDLETIVKDATIMVRPKKVEVVCEGTASELCTIKHGATAVNSCQEIFTSIIKGMIQLRGDDDDAESDDEFLDVEFQHAENESNEQWEPMPPKRKTTFVSGCGWVDELEAPRVAFMEAKRKRALEVYEKEQREAYEKQQMEEKKAEELLAAQRKKRRGHRGGKKKRRKGKKEIAAKRTTEGVFKRR</sequence>
<feature type="compositionally biased region" description="Basic and acidic residues" evidence="1">
    <location>
        <begin position="110"/>
        <end position="122"/>
    </location>
</feature>
<keyword evidence="3" id="KW-1185">Reference proteome</keyword>
<protein>
    <submittedName>
        <fullName evidence="2">Uncharacterized protein</fullName>
    </submittedName>
</protein>
<evidence type="ECO:0000313" key="2">
    <source>
        <dbReference type="EMBL" id="KAF2662446.1"/>
    </source>
</evidence>
<name>A0A6A6TSL3_9PLEO</name>
<feature type="region of interest" description="Disordered" evidence="1">
    <location>
        <begin position="1"/>
        <end position="57"/>
    </location>
</feature>
<feature type="region of interest" description="Disordered" evidence="1">
    <location>
        <begin position="487"/>
        <end position="542"/>
    </location>
</feature>